<keyword evidence="6 8" id="KW-0342">GTP-binding</keyword>
<feature type="binding site" evidence="8">
    <location>
        <begin position="10"/>
        <end position="17"/>
    </location>
    <ligand>
        <name>GTP</name>
        <dbReference type="ChEBI" id="CHEBI:37565"/>
        <label>1</label>
    </ligand>
</feature>
<dbReference type="Pfam" id="PF01926">
    <property type="entry name" value="MMR_HSR1"/>
    <property type="match status" value="2"/>
</dbReference>
<dbReference type="NCBIfam" id="TIGR03594">
    <property type="entry name" value="GTPase_EngA"/>
    <property type="match status" value="1"/>
</dbReference>
<dbReference type="Gene3D" id="3.40.50.300">
    <property type="entry name" value="P-loop containing nucleotide triphosphate hydrolases"/>
    <property type="match status" value="2"/>
</dbReference>
<feature type="binding site" evidence="8">
    <location>
        <begin position="230"/>
        <end position="234"/>
    </location>
    <ligand>
        <name>GTP</name>
        <dbReference type="ChEBI" id="CHEBI:37565"/>
        <label>2</label>
    </ligand>
</feature>
<dbReference type="InterPro" id="IPR031166">
    <property type="entry name" value="G_ENGA"/>
</dbReference>
<dbReference type="RefSeq" id="WP_066129431.1">
    <property type="nucleotide sequence ID" value="NZ_KQ959861.1"/>
</dbReference>
<dbReference type="InterPro" id="IPR032859">
    <property type="entry name" value="KH_dom-like"/>
</dbReference>
<evidence type="ECO:0000313" key="13">
    <source>
        <dbReference type="Proteomes" id="UP000070467"/>
    </source>
</evidence>
<evidence type="ECO:0000313" key="12">
    <source>
        <dbReference type="EMBL" id="KXB58669.1"/>
    </source>
</evidence>
<feature type="binding site" evidence="8">
    <location>
        <begin position="57"/>
        <end position="61"/>
    </location>
    <ligand>
        <name>GTP</name>
        <dbReference type="ChEBI" id="CHEBI:37565"/>
        <label>1</label>
    </ligand>
</feature>
<feature type="binding site" evidence="8">
    <location>
        <begin position="295"/>
        <end position="298"/>
    </location>
    <ligand>
        <name>GTP</name>
        <dbReference type="ChEBI" id="CHEBI:37565"/>
        <label>2</label>
    </ligand>
</feature>
<evidence type="ECO:0000259" key="11">
    <source>
        <dbReference type="PROSITE" id="PS51712"/>
    </source>
</evidence>
<evidence type="ECO:0000256" key="7">
    <source>
        <dbReference type="ARBA" id="ARBA00032345"/>
    </source>
</evidence>
<reference evidence="12 13" key="1">
    <citation type="submission" date="2016-01" db="EMBL/GenBank/DDBJ databases">
        <authorList>
            <person name="Mitreva M."/>
            <person name="Pepin K.H."/>
            <person name="Mihindukulasuriya K.A."/>
            <person name="Fulton R."/>
            <person name="Fronick C."/>
            <person name="O'Laughlin M."/>
            <person name="Miner T."/>
            <person name="Herter B."/>
            <person name="Rosa B.A."/>
            <person name="Cordes M."/>
            <person name="Tomlinson C."/>
            <person name="Wollam A."/>
            <person name="Palsikar V.B."/>
            <person name="Mardis E.R."/>
            <person name="Wilson R.K."/>
        </authorList>
    </citation>
    <scope>NUCLEOTIDE SEQUENCE [LARGE SCALE GENOMIC DNA]</scope>
    <source>
        <strain evidence="12 13">KA00071</strain>
    </source>
</reference>
<evidence type="ECO:0000256" key="8">
    <source>
        <dbReference type="HAMAP-Rule" id="MF_00195"/>
    </source>
</evidence>
<keyword evidence="3 8" id="KW-0690">Ribosome biogenesis</keyword>
<accession>A0ABR5TN11</accession>
<comment type="caution">
    <text evidence="12">The sequence shown here is derived from an EMBL/GenBank/DDBJ whole genome shotgun (WGS) entry which is preliminary data.</text>
</comment>
<feature type="domain" description="EngA-type G" evidence="11">
    <location>
        <begin position="4"/>
        <end position="167"/>
    </location>
</feature>
<name>A0ABR5TN11_9BACL</name>
<dbReference type="InterPro" id="IPR005225">
    <property type="entry name" value="Small_GTP-bd"/>
</dbReference>
<feature type="binding site" evidence="8">
    <location>
        <begin position="119"/>
        <end position="122"/>
    </location>
    <ligand>
        <name>GTP</name>
        <dbReference type="ChEBI" id="CHEBI:37565"/>
        <label>1</label>
    </ligand>
</feature>
<keyword evidence="4 10" id="KW-0677">Repeat</keyword>
<gene>
    <name evidence="8" type="primary">der</name>
    <name evidence="12" type="ORF">HMPREF1871_00435</name>
</gene>
<dbReference type="PIRSF" id="PIRSF006485">
    <property type="entry name" value="GTP-binding_EngA"/>
    <property type="match status" value="1"/>
</dbReference>
<dbReference type="PROSITE" id="PS51712">
    <property type="entry name" value="G_ENGA"/>
    <property type="match status" value="2"/>
</dbReference>
<dbReference type="Proteomes" id="UP000070467">
    <property type="component" value="Unassembled WGS sequence"/>
</dbReference>
<evidence type="ECO:0000256" key="9">
    <source>
        <dbReference type="PROSITE-ProRule" id="PRU01049"/>
    </source>
</evidence>
<evidence type="ECO:0000256" key="1">
    <source>
        <dbReference type="ARBA" id="ARBA00008279"/>
    </source>
</evidence>
<keyword evidence="13" id="KW-1185">Reference proteome</keyword>
<dbReference type="CDD" id="cd01895">
    <property type="entry name" value="EngA2"/>
    <property type="match status" value="1"/>
</dbReference>
<proteinExistence type="inferred from homology"/>
<dbReference type="InterPro" id="IPR015946">
    <property type="entry name" value="KH_dom-like_a/b"/>
</dbReference>
<dbReference type="SUPFAM" id="SSF52540">
    <property type="entry name" value="P-loop containing nucleoside triphosphate hydrolases"/>
    <property type="match status" value="2"/>
</dbReference>
<keyword evidence="5 8" id="KW-0547">Nucleotide-binding</keyword>
<organism evidence="12 13">
    <name type="scientific">Gemelliphila asaccharolytica</name>
    <dbReference type="NCBI Taxonomy" id="502393"/>
    <lineage>
        <taxon>Bacteria</taxon>
        <taxon>Bacillati</taxon>
        <taxon>Bacillota</taxon>
        <taxon>Bacilli</taxon>
        <taxon>Bacillales</taxon>
        <taxon>Gemellaceae</taxon>
        <taxon>Gemelliphila</taxon>
    </lineage>
</organism>
<dbReference type="Gene3D" id="3.30.300.20">
    <property type="match status" value="1"/>
</dbReference>
<evidence type="ECO:0000256" key="4">
    <source>
        <dbReference type="ARBA" id="ARBA00022737"/>
    </source>
</evidence>
<dbReference type="PANTHER" id="PTHR43834">
    <property type="entry name" value="GTPASE DER"/>
    <property type="match status" value="1"/>
</dbReference>
<evidence type="ECO:0000256" key="2">
    <source>
        <dbReference type="ARBA" id="ARBA00020953"/>
    </source>
</evidence>
<protein>
    <recommendedName>
        <fullName evidence="2 8">GTPase Der</fullName>
    </recommendedName>
    <alternativeName>
        <fullName evidence="7 8">GTP-binding protein EngA</fullName>
    </alternativeName>
</protein>
<dbReference type="CDD" id="cd01894">
    <property type="entry name" value="EngA1"/>
    <property type="match status" value="1"/>
</dbReference>
<evidence type="ECO:0000256" key="5">
    <source>
        <dbReference type="ARBA" id="ARBA00022741"/>
    </source>
</evidence>
<feature type="domain" description="EngA-type G" evidence="11">
    <location>
        <begin position="177"/>
        <end position="352"/>
    </location>
</feature>
<dbReference type="PANTHER" id="PTHR43834:SF6">
    <property type="entry name" value="GTPASE DER"/>
    <property type="match status" value="1"/>
</dbReference>
<dbReference type="HAMAP" id="MF_00195">
    <property type="entry name" value="GTPase_Der"/>
    <property type="match status" value="1"/>
</dbReference>
<sequence>MSNPTIAIIGRPNVGKSTIFNKIVGDKISIVENIEGVTRDRIYSQGEWLNNKFFIIDTGGIQIENKPFQKQIRAQAELAIDEADVIIFLADGKNGLTEDDKEIAKLLYKSNKPVVLAINKIDNFDLKYLTYDFYSLGFGEPLAISGSHGLGIGDLLDRVCENFKNKNFDEEKNKENLKFSLIGRPNVGKSSIINCLLGEERVISSEIAGTTRDAIDTDFIYNKKQYTVIDTAGIRKRGKIYESCEKYSVLRTLKAIDRSDVVLVIINANEGIIEQDKKIAGYAHESGKGVIIVVNKWDLIEKNNNTLKEFEDNIRDNFQYLSYAKIIFVSAKTKKRIFNIFDLINESYLNNNKRIQSSLLNDLINDAISMNPTPQDKGKRLNIFYSSQVAICPPTFVLFVNYPELLHFSYERFLENRIREAFDFKGTPIRLLARKRN</sequence>
<dbReference type="InterPro" id="IPR006073">
    <property type="entry name" value="GTP-bd"/>
</dbReference>
<evidence type="ECO:0000256" key="10">
    <source>
        <dbReference type="RuleBase" id="RU004481"/>
    </source>
</evidence>
<dbReference type="Pfam" id="PF14714">
    <property type="entry name" value="KH_dom-like"/>
    <property type="match status" value="1"/>
</dbReference>
<dbReference type="NCBIfam" id="TIGR00231">
    <property type="entry name" value="small_GTP"/>
    <property type="match status" value="2"/>
</dbReference>
<evidence type="ECO:0000256" key="6">
    <source>
        <dbReference type="ARBA" id="ARBA00023134"/>
    </source>
</evidence>
<comment type="similarity">
    <text evidence="1 8 9 10">Belongs to the TRAFAC class TrmE-Era-EngA-EngB-Septin-like GTPase superfamily. EngA (Der) GTPase family.</text>
</comment>
<evidence type="ECO:0000256" key="3">
    <source>
        <dbReference type="ARBA" id="ARBA00022517"/>
    </source>
</evidence>
<feature type="binding site" evidence="8">
    <location>
        <begin position="183"/>
        <end position="190"/>
    </location>
    <ligand>
        <name>GTP</name>
        <dbReference type="ChEBI" id="CHEBI:37565"/>
        <label>2</label>
    </ligand>
</feature>
<dbReference type="InterPro" id="IPR016484">
    <property type="entry name" value="GTPase_Der"/>
</dbReference>
<comment type="function">
    <text evidence="8 10">GTPase that plays an essential role in the late steps of ribosome biogenesis.</text>
</comment>
<comment type="subunit">
    <text evidence="8">Associates with the 50S ribosomal subunit.</text>
</comment>
<dbReference type="EMBL" id="LSDB01000008">
    <property type="protein sequence ID" value="KXB58669.1"/>
    <property type="molecule type" value="Genomic_DNA"/>
</dbReference>
<dbReference type="InterPro" id="IPR027417">
    <property type="entry name" value="P-loop_NTPase"/>
</dbReference>